<evidence type="ECO:0000313" key="2">
    <source>
        <dbReference type="Proteomes" id="UP000479710"/>
    </source>
</evidence>
<reference evidence="1 2" key="1">
    <citation type="submission" date="2019-11" db="EMBL/GenBank/DDBJ databases">
        <title>Whole genome sequence of Oryza granulata.</title>
        <authorList>
            <person name="Li W."/>
        </authorList>
    </citation>
    <scope>NUCLEOTIDE SEQUENCE [LARGE SCALE GENOMIC DNA]</scope>
    <source>
        <strain evidence="2">cv. Menghai</strain>
        <tissue evidence="1">Leaf</tissue>
    </source>
</reference>
<name>A0A6G1EKH7_9ORYZ</name>
<evidence type="ECO:0000313" key="1">
    <source>
        <dbReference type="EMBL" id="KAF0924914.1"/>
    </source>
</evidence>
<accession>A0A6G1EKH7</accession>
<dbReference type="AlphaFoldDB" id="A0A6G1EKH7"/>
<keyword evidence="2" id="KW-1185">Reference proteome</keyword>
<gene>
    <name evidence="1" type="ORF">E2562_014990</name>
</gene>
<sequence length="190" mass="21281">MQITNACPEKRRRIAAVHLAAASAINDLVFVRCHLELSWARASLPPLLATGGYDDNGQCWTTTSHGRNGLYDAALTDDIDEDAISPVVANRGRQILLLVDYKLCLYDERSGVLEEMVRMEEELDQFERSDGSRLEGGRHLAEEGLLAVAHLKGDDEAIVIGVWLCRNEQQVFIPRRTIVACHRVVWVSRD</sequence>
<proteinExistence type="predicted"/>
<organism evidence="1 2">
    <name type="scientific">Oryza meyeriana var. granulata</name>
    <dbReference type="NCBI Taxonomy" id="110450"/>
    <lineage>
        <taxon>Eukaryota</taxon>
        <taxon>Viridiplantae</taxon>
        <taxon>Streptophyta</taxon>
        <taxon>Embryophyta</taxon>
        <taxon>Tracheophyta</taxon>
        <taxon>Spermatophyta</taxon>
        <taxon>Magnoliopsida</taxon>
        <taxon>Liliopsida</taxon>
        <taxon>Poales</taxon>
        <taxon>Poaceae</taxon>
        <taxon>BOP clade</taxon>
        <taxon>Oryzoideae</taxon>
        <taxon>Oryzeae</taxon>
        <taxon>Oryzinae</taxon>
        <taxon>Oryza</taxon>
        <taxon>Oryza meyeriana</taxon>
    </lineage>
</organism>
<protein>
    <submittedName>
        <fullName evidence="1">Uncharacterized protein</fullName>
    </submittedName>
</protein>
<comment type="caution">
    <text evidence="1">The sequence shown here is derived from an EMBL/GenBank/DDBJ whole genome shotgun (WGS) entry which is preliminary data.</text>
</comment>
<dbReference type="Proteomes" id="UP000479710">
    <property type="component" value="Unassembled WGS sequence"/>
</dbReference>
<dbReference type="EMBL" id="SPHZ02000003">
    <property type="protein sequence ID" value="KAF0924914.1"/>
    <property type="molecule type" value="Genomic_DNA"/>
</dbReference>